<evidence type="ECO:0000313" key="1">
    <source>
        <dbReference type="EMBL" id="SNT75417.1"/>
    </source>
</evidence>
<keyword evidence="2" id="KW-1185">Reference proteome</keyword>
<organism evidence="1 2">
    <name type="scientific">Paracoccus seriniphilus</name>
    <dbReference type="NCBI Taxonomy" id="184748"/>
    <lineage>
        <taxon>Bacteria</taxon>
        <taxon>Pseudomonadati</taxon>
        <taxon>Pseudomonadota</taxon>
        <taxon>Alphaproteobacteria</taxon>
        <taxon>Rhodobacterales</taxon>
        <taxon>Paracoccaceae</taxon>
        <taxon>Paracoccus</taxon>
    </lineage>
</organism>
<evidence type="ECO:0008006" key="3">
    <source>
        <dbReference type="Google" id="ProtNLM"/>
    </source>
</evidence>
<accession>A0A239Q0J0</accession>
<evidence type="ECO:0000313" key="2">
    <source>
        <dbReference type="Proteomes" id="UP000198307"/>
    </source>
</evidence>
<dbReference type="EMBL" id="FZQB01000011">
    <property type="protein sequence ID" value="SNT75417.1"/>
    <property type="molecule type" value="Genomic_DNA"/>
</dbReference>
<dbReference type="AlphaFoldDB" id="A0A239Q0J0"/>
<dbReference type="InterPro" id="IPR038454">
    <property type="entry name" value="DnaA_N_sf"/>
</dbReference>
<protein>
    <recommendedName>
        <fullName evidence="3">DnaA N-terminal domain-containing protein</fullName>
    </recommendedName>
</protein>
<sequence length="226" mass="25469">MQVIRPVGREAASKKYDLLSAMMAYALAGDQNRQRLILRLMALITTRYNWQRNELVMGQKEIARLWSVDERTVKRDMARLRGLGWIEVKRAGVRGRVTMYGLDIERIMLDTRPAWPNIGDDFIARLDGPVAPADTKVVPFRRPEQISADGLWGAACEYLAGEDPALFDAWIAGLADGGLEDGCQTLLAPSKFHATYVRTHLLKRLQMTLRRLDGSVSAVRIQCKTL</sequence>
<dbReference type="InterPro" id="IPR036390">
    <property type="entry name" value="WH_DNA-bd_sf"/>
</dbReference>
<reference evidence="1 2" key="1">
    <citation type="submission" date="2017-07" db="EMBL/GenBank/DDBJ databases">
        <authorList>
            <person name="Sun Z.S."/>
            <person name="Albrecht U."/>
            <person name="Echele G."/>
            <person name="Lee C.C."/>
        </authorList>
    </citation>
    <scope>NUCLEOTIDE SEQUENCE [LARGE SCALE GENOMIC DNA]</scope>
    <source>
        <strain evidence="1 2">DSM 14827</strain>
    </source>
</reference>
<gene>
    <name evidence="1" type="ORF">SAMN05444959_11135</name>
</gene>
<dbReference type="Gene3D" id="3.30.300.180">
    <property type="match status" value="1"/>
</dbReference>
<dbReference type="OrthoDB" id="7657434at2"/>
<dbReference type="Proteomes" id="UP000198307">
    <property type="component" value="Unassembled WGS sequence"/>
</dbReference>
<dbReference type="SUPFAM" id="SSF46785">
    <property type="entry name" value="Winged helix' DNA-binding domain"/>
    <property type="match status" value="1"/>
</dbReference>
<name>A0A239Q0J0_9RHOB</name>
<dbReference type="RefSeq" id="WP_089345043.1">
    <property type="nucleotide sequence ID" value="NZ_CP067131.1"/>
</dbReference>
<proteinExistence type="predicted"/>